<proteinExistence type="inferred from homology"/>
<evidence type="ECO:0000259" key="7">
    <source>
        <dbReference type="PROSITE" id="PS50815"/>
    </source>
</evidence>
<dbReference type="GO" id="GO:0000776">
    <property type="term" value="C:kinetochore"/>
    <property type="evidence" value="ECO:0007669"/>
    <property type="project" value="TreeGrafter"/>
</dbReference>
<evidence type="ECO:0000256" key="6">
    <source>
        <dbReference type="ARBA" id="ARBA00023306"/>
    </source>
</evidence>
<sequence length="217" mass="24550">MPGALASAQATRNTITLRGSAQLVTEFFGYAVSSILYQRGIYPPESFEQHRKYGLSVMISADRGLVQYMNGVLPQMSEWLQQGELQRLVLVITSQSTKEVLERWTFNIQTEQSALAGERIEEKPEAVVSAEIQAIIRQITASVTFLPLLSDPCTFDLLVYTTKDSSVPREWEDSDPRFITKAADVKLRSFTTKVHKVDALVSYRADEDDWILRHSYP</sequence>
<evidence type="ECO:0000256" key="4">
    <source>
        <dbReference type="ARBA" id="ARBA00022776"/>
    </source>
</evidence>
<dbReference type="GO" id="GO:0005654">
    <property type="term" value="C:nucleoplasm"/>
    <property type="evidence" value="ECO:0007669"/>
    <property type="project" value="TreeGrafter"/>
</dbReference>
<dbReference type="Gene3D" id="3.30.900.10">
    <property type="entry name" value="HORMA domain"/>
    <property type="match status" value="1"/>
</dbReference>
<keyword evidence="3" id="KW-0132">Cell division</keyword>
<dbReference type="Pfam" id="PF02301">
    <property type="entry name" value="HORMA"/>
    <property type="match status" value="1"/>
</dbReference>
<reference evidence="8 9" key="1">
    <citation type="journal article" date="2024" name="Nat. Commun.">
        <title>Phylogenomics reveals the evolutionary origins of lichenization in chlorophyte algae.</title>
        <authorList>
            <person name="Puginier C."/>
            <person name="Libourel C."/>
            <person name="Otte J."/>
            <person name="Skaloud P."/>
            <person name="Haon M."/>
            <person name="Grisel S."/>
            <person name="Petersen M."/>
            <person name="Berrin J.G."/>
            <person name="Delaux P.M."/>
            <person name="Dal Grande F."/>
            <person name="Keller J."/>
        </authorList>
    </citation>
    <scope>NUCLEOTIDE SEQUENCE [LARGE SCALE GENOMIC DNA]</scope>
    <source>
        <strain evidence="8 9">SAG 2523</strain>
    </source>
</reference>
<name>A0AAW1SPW7_9CHLO</name>
<dbReference type="AlphaFoldDB" id="A0AAW1SPW7"/>
<evidence type="ECO:0000313" key="8">
    <source>
        <dbReference type="EMBL" id="KAK9853624.1"/>
    </source>
</evidence>
<gene>
    <name evidence="8" type="ORF">WJX84_004526</name>
</gene>
<comment type="subcellular location">
    <subcellularLocation>
        <location evidence="1">Nucleus</location>
    </subcellularLocation>
</comment>
<dbReference type="InterPro" id="IPR045091">
    <property type="entry name" value="Mad2-like"/>
</dbReference>
<evidence type="ECO:0000313" key="9">
    <source>
        <dbReference type="Proteomes" id="UP001485043"/>
    </source>
</evidence>
<evidence type="ECO:0000256" key="3">
    <source>
        <dbReference type="ARBA" id="ARBA00022618"/>
    </source>
</evidence>
<keyword evidence="5" id="KW-0539">Nucleus</keyword>
<dbReference type="EMBL" id="JALJOV010001136">
    <property type="protein sequence ID" value="KAK9853624.1"/>
    <property type="molecule type" value="Genomic_DNA"/>
</dbReference>
<dbReference type="SUPFAM" id="SSF56019">
    <property type="entry name" value="The spindle assembly checkpoint protein mad2"/>
    <property type="match status" value="1"/>
</dbReference>
<keyword evidence="4" id="KW-0498">Mitosis</keyword>
<comment type="similarity">
    <text evidence="2">Belongs to the MAD2 family.</text>
</comment>
<evidence type="ECO:0000256" key="1">
    <source>
        <dbReference type="ARBA" id="ARBA00004123"/>
    </source>
</evidence>
<dbReference type="Proteomes" id="UP001485043">
    <property type="component" value="Unassembled WGS sequence"/>
</dbReference>
<keyword evidence="9" id="KW-1185">Reference proteome</keyword>
<dbReference type="GO" id="GO:0051301">
    <property type="term" value="P:cell division"/>
    <property type="evidence" value="ECO:0007669"/>
    <property type="project" value="UniProtKB-KW"/>
</dbReference>
<dbReference type="PANTHER" id="PTHR11842">
    <property type="entry name" value="MITOTIC SPINDLE ASSEMBLY CHECKPOINT PROTEIN MAD2"/>
    <property type="match status" value="1"/>
</dbReference>
<dbReference type="PROSITE" id="PS50815">
    <property type="entry name" value="HORMA"/>
    <property type="match status" value="1"/>
</dbReference>
<dbReference type="FunFam" id="3.30.900.10:FF:000002">
    <property type="entry name" value="Mitotic spindle assembly checkpoint protein MAD2A"/>
    <property type="match status" value="1"/>
</dbReference>
<accession>A0AAW1SPW7</accession>
<comment type="caution">
    <text evidence="8">The sequence shown here is derived from an EMBL/GenBank/DDBJ whole genome shotgun (WGS) entry which is preliminary data.</text>
</comment>
<protein>
    <recommendedName>
        <fullName evidence="7">HORMA domain-containing protein</fullName>
    </recommendedName>
</protein>
<dbReference type="GO" id="GO:0005737">
    <property type="term" value="C:cytoplasm"/>
    <property type="evidence" value="ECO:0007669"/>
    <property type="project" value="TreeGrafter"/>
</dbReference>
<evidence type="ECO:0000256" key="5">
    <source>
        <dbReference type="ARBA" id="ARBA00023242"/>
    </source>
</evidence>
<feature type="domain" description="HORMA" evidence="7">
    <location>
        <begin position="18"/>
        <end position="201"/>
    </location>
</feature>
<keyword evidence="6" id="KW-0131">Cell cycle</keyword>
<dbReference type="GO" id="GO:0007094">
    <property type="term" value="P:mitotic spindle assembly checkpoint signaling"/>
    <property type="evidence" value="ECO:0007669"/>
    <property type="project" value="TreeGrafter"/>
</dbReference>
<dbReference type="InterPro" id="IPR003511">
    <property type="entry name" value="HORMA_dom"/>
</dbReference>
<dbReference type="InterPro" id="IPR036570">
    <property type="entry name" value="HORMA_dom_sf"/>
</dbReference>
<organism evidence="8 9">
    <name type="scientific">Apatococcus fuscideae</name>
    <dbReference type="NCBI Taxonomy" id="2026836"/>
    <lineage>
        <taxon>Eukaryota</taxon>
        <taxon>Viridiplantae</taxon>
        <taxon>Chlorophyta</taxon>
        <taxon>core chlorophytes</taxon>
        <taxon>Trebouxiophyceae</taxon>
        <taxon>Chlorellales</taxon>
        <taxon>Chlorellaceae</taxon>
        <taxon>Apatococcus</taxon>
    </lineage>
</organism>
<dbReference type="PANTHER" id="PTHR11842:SF11">
    <property type="entry name" value="MITOTIC SPINDLE ASSEMBLY CHECKPOINT PROTEIN MAD2A"/>
    <property type="match status" value="1"/>
</dbReference>
<evidence type="ECO:0000256" key="2">
    <source>
        <dbReference type="ARBA" id="ARBA00010348"/>
    </source>
</evidence>